<organism evidence="10 11">
    <name type="scientific">Boletus reticuloceps</name>
    <dbReference type="NCBI Taxonomy" id="495285"/>
    <lineage>
        <taxon>Eukaryota</taxon>
        <taxon>Fungi</taxon>
        <taxon>Dikarya</taxon>
        <taxon>Basidiomycota</taxon>
        <taxon>Agaricomycotina</taxon>
        <taxon>Agaricomycetes</taxon>
        <taxon>Agaricomycetidae</taxon>
        <taxon>Boletales</taxon>
        <taxon>Boletineae</taxon>
        <taxon>Boletaceae</taxon>
        <taxon>Boletoideae</taxon>
        <taxon>Boletus</taxon>
    </lineage>
</organism>
<dbReference type="InterPro" id="IPR022755">
    <property type="entry name" value="Znf_C2H2_jaz"/>
</dbReference>
<evidence type="ECO:0000256" key="1">
    <source>
        <dbReference type="ARBA" id="ARBA00022723"/>
    </source>
</evidence>
<dbReference type="InterPro" id="IPR013087">
    <property type="entry name" value="Znf_C2H2_type"/>
</dbReference>
<dbReference type="InterPro" id="IPR050527">
    <property type="entry name" value="Snail/Krueppel_Znf"/>
</dbReference>
<dbReference type="OrthoDB" id="6077919at2759"/>
<keyword evidence="11" id="KW-1185">Reference proteome</keyword>
<dbReference type="GO" id="GO:0000981">
    <property type="term" value="F:DNA-binding transcription factor activity, RNA polymerase II-specific"/>
    <property type="evidence" value="ECO:0007669"/>
    <property type="project" value="TreeGrafter"/>
</dbReference>
<dbReference type="EMBL" id="JAGFBS010000002">
    <property type="protein sequence ID" value="KAG6380696.1"/>
    <property type="molecule type" value="Genomic_DNA"/>
</dbReference>
<dbReference type="AlphaFoldDB" id="A0A8I2YY59"/>
<evidence type="ECO:0000256" key="3">
    <source>
        <dbReference type="ARBA" id="ARBA00022771"/>
    </source>
</evidence>
<dbReference type="Gene3D" id="3.30.160.60">
    <property type="entry name" value="Classic Zinc Finger"/>
    <property type="match status" value="2"/>
</dbReference>
<evidence type="ECO:0000256" key="6">
    <source>
        <dbReference type="PROSITE-ProRule" id="PRU00042"/>
    </source>
</evidence>
<keyword evidence="5" id="KW-0539">Nucleus</keyword>
<feature type="region of interest" description="Disordered" evidence="7">
    <location>
        <begin position="416"/>
        <end position="436"/>
    </location>
</feature>
<gene>
    <name evidence="10" type="ORF">JVT61DRAFT_5073</name>
</gene>
<dbReference type="InterPro" id="IPR036236">
    <property type="entry name" value="Znf_C2H2_sf"/>
</dbReference>
<feature type="transmembrane region" description="Helical" evidence="8">
    <location>
        <begin position="504"/>
        <end position="527"/>
    </location>
</feature>
<dbReference type="PROSITE" id="PS00028">
    <property type="entry name" value="ZINC_FINGER_C2H2_1"/>
    <property type="match status" value="3"/>
</dbReference>
<protein>
    <recommendedName>
        <fullName evidence="9">C2H2-type domain-containing protein</fullName>
    </recommendedName>
</protein>
<keyword evidence="8" id="KW-0812">Transmembrane</keyword>
<dbReference type="GO" id="GO:0000978">
    <property type="term" value="F:RNA polymerase II cis-regulatory region sequence-specific DNA binding"/>
    <property type="evidence" value="ECO:0007669"/>
    <property type="project" value="TreeGrafter"/>
</dbReference>
<evidence type="ECO:0000256" key="5">
    <source>
        <dbReference type="ARBA" id="ARBA00023242"/>
    </source>
</evidence>
<keyword evidence="2" id="KW-0677">Repeat</keyword>
<dbReference type="PANTHER" id="PTHR24388">
    <property type="entry name" value="ZINC FINGER PROTEIN"/>
    <property type="match status" value="1"/>
</dbReference>
<dbReference type="Proteomes" id="UP000683000">
    <property type="component" value="Unassembled WGS sequence"/>
</dbReference>
<evidence type="ECO:0000256" key="2">
    <source>
        <dbReference type="ARBA" id="ARBA00022737"/>
    </source>
</evidence>
<keyword evidence="4" id="KW-0862">Zinc</keyword>
<keyword evidence="8" id="KW-1133">Transmembrane helix</keyword>
<comment type="caution">
    <text evidence="10">The sequence shown here is derived from an EMBL/GenBank/DDBJ whole genome shotgun (WGS) entry which is preliminary data.</text>
</comment>
<evidence type="ECO:0000313" key="11">
    <source>
        <dbReference type="Proteomes" id="UP000683000"/>
    </source>
</evidence>
<feature type="domain" description="C2H2-type" evidence="9">
    <location>
        <begin position="82"/>
        <end position="111"/>
    </location>
</feature>
<feature type="domain" description="C2H2-type" evidence="9">
    <location>
        <begin position="34"/>
        <end position="57"/>
    </location>
</feature>
<reference evidence="10" key="1">
    <citation type="submission" date="2021-03" db="EMBL/GenBank/DDBJ databases">
        <title>Evolutionary innovations through gain and loss of genes in the ectomycorrhizal Boletales.</title>
        <authorList>
            <person name="Wu G."/>
            <person name="Miyauchi S."/>
            <person name="Morin E."/>
            <person name="Yang Z.-L."/>
            <person name="Xu J."/>
            <person name="Martin F.M."/>
        </authorList>
    </citation>
    <scope>NUCLEOTIDE SEQUENCE</scope>
    <source>
        <strain evidence="10">BR01</strain>
    </source>
</reference>
<feature type="domain" description="C2H2-type" evidence="9">
    <location>
        <begin position="188"/>
        <end position="217"/>
    </location>
</feature>
<keyword evidence="8" id="KW-0472">Membrane</keyword>
<evidence type="ECO:0000256" key="4">
    <source>
        <dbReference type="ARBA" id="ARBA00022833"/>
    </source>
</evidence>
<dbReference type="Pfam" id="PF12171">
    <property type="entry name" value="zf-C2H2_jaz"/>
    <property type="match status" value="1"/>
</dbReference>
<proteinExistence type="predicted"/>
<keyword evidence="1" id="KW-0479">Metal-binding</keyword>
<dbReference type="PROSITE" id="PS50157">
    <property type="entry name" value="ZINC_FINGER_C2H2_2"/>
    <property type="match status" value="4"/>
</dbReference>
<feature type="region of interest" description="Disordered" evidence="7">
    <location>
        <begin position="454"/>
        <end position="477"/>
    </location>
</feature>
<evidence type="ECO:0000313" key="10">
    <source>
        <dbReference type="EMBL" id="KAG6380696.1"/>
    </source>
</evidence>
<feature type="domain" description="C2H2-type" evidence="9">
    <location>
        <begin position="58"/>
        <end position="81"/>
    </location>
</feature>
<dbReference type="PANTHER" id="PTHR24388:SF104">
    <property type="entry name" value="AT-RICH BINDING PROTEIN-RELATED"/>
    <property type="match status" value="1"/>
</dbReference>
<evidence type="ECO:0000256" key="7">
    <source>
        <dbReference type="SAM" id="MobiDB-lite"/>
    </source>
</evidence>
<dbReference type="GO" id="GO:0008270">
    <property type="term" value="F:zinc ion binding"/>
    <property type="evidence" value="ECO:0007669"/>
    <property type="project" value="UniProtKB-KW"/>
</dbReference>
<accession>A0A8I2YY59</accession>
<evidence type="ECO:0000256" key="8">
    <source>
        <dbReference type="SAM" id="Phobius"/>
    </source>
</evidence>
<dbReference type="SUPFAM" id="SSF57667">
    <property type="entry name" value="beta-beta-alpha zinc fingers"/>
    <property type="match status" value="1"/>
</dbReference>
<keyword evidence="3 6" id="KW-0863">Zinc-finger</keyword>
<dbReference type="SMART" id="SM00355">
    <property type="entry name" value="ZnF_C2H2"/>
    <property type="match status" value="6"/>
</dbReference>
<evidence type="ECO:0000259" key="9">
    <source>
        <dbReference type="PROSITE" id="PS50157"/>
    </source>
</evidence>
<sequence length="548" mass="62198">MLMSPSHNYCADCNRDFDSGWALEQHFIQSSNHHHCRKCGRHFEDDDDLTTHCVDDHDYCERCDRFFQNAHGLHEHNRQSHPYCVKCRRVFNSESNLRAHLNSSVHRPRNVPCAFQHHGCTQSFINKSSMISHLENGGCPSGATRKMINRWVQLNDRDNTVTVPRRLLTNGDDTQYIATERSWNGYAYECVLCHNTFGALADLNRHLASPRHQEKMYRCPLQTCLMRFNTLSGLCQHVESESCGILKFRAVREGMNGLLRDMGRLRLVTQRRHMKVLNLFSQRSFHLIHILPFLCHEVAANTEIITFSSSREPPVDLPLDVLGNWSTLHPTDNEWRWLIEPAALHTPLPRACSHPDDAHTPFSSTCPHALWLLLDLDDDKWASYATFTLRLSWAASTPVDFEIALYSLQEVLARHSDSEGNPPRSTHAHASVPPHATTRSRFARIHAVHAGVTTPKLEPSPQSQSPPPPAPPSHVAHAVHQPNATIPFIVILEPVYAGVLPATLLPTIGLLIPIVLVAAAFVPWITASLEPHVQQAREEWRAETFKRR</sequence>
<name>A0A8I2YY59_9AGAM</name>